<proteinExistence type="predicted"/>
<dbReference type="PANTHER" id="PTHR47326:SF1">
    <property type="entry name" value="HTH PSQ-TYPE DOMAIN-CONTAINING PROTEIN"/>
    <property type="match status" value="1"/>
</dbReference>
<keyword evidence="2" id="KW-1185">Reference proteome</keyword>
<reference evidence="1 2" key="1">
    <citation type="submission" date="2023-11" db="EMBL/GenBank/DDBJ databases">
        <authorList>
            <person name="Okamura Y."/>
        </authorList>
    </citation>
    <scope>NUCLEOTIDE SEQUENCE [LARGE SCALE GENOMIC DNA]</scope>
</reference>
<name>A0AAV1JZZ6_9NEOP</name>
<evidence type="ECO:0000313" key="2">
    <source>
        <dbReference type="Proteomes" id="UP001497472"/>
    </source>
</evidence>
<comment type="caution">
    <text evidence="1">The sequence shown here is derived from an EMBL/GenBank/DDBJ whole genome shotgun (WGS) entry which is preliminary data.</text>
</comment>
<dbReference type="EMBL" id="CAVLEF010000278">
    <property type="protein sequence ID" value="CAK1554373.1"/>
    <property type="molecule type" value="Genomic_DNA"/>
</dbReference>
<dbReference type="Proteomes" id="UP001497472">
    <property type="component" value="Unassembled WGS sequence"/>
</dbReference>
<dbReference type="AlphaFoldDB" id="A0AAV1JZZ6"/>
<organism evidence="1 2">
    <name type="scientific">Leptosia nina</name>
    <dbReference type="NCBI Taxonomy" id="320188"/>
    <lineage>
        <taxon>Eukaryota</taxon>
        <taxon>Metazoa</taxon>
        <taxon>Ecdysozoa</taxon>
        <taxon>Arthropoda</taxon>
        <taxon>Hexapoda</taxon>
        <taxon>Insecta</taxon>
        <taxon>Pterygota</taxon>
        <taxon>Neoptera</taxon>
        <taxon>Endopterygota</taxon>
        <taxon>Lepidoptera</taxon>
        <taxon>Glossata</taxon>
        <taxon>Ditrysia</taxon>
        <taxon>Papilionoidea</taxon>
        <taxon>Pieridae</taxon>
        <taxon>Pierinae</taxon>
        <taxon>Leptosia</taxon>
    </lineage>
</organism>
<dbReference type="InterPro" id="IPR036397">
    <property type="entry name" value="RNaseH_sf"/>
</dbReference>
<accession>A0AAV1JZZ6</accession>
<sequence length="114" mass="13546">MWKRRNEHFWSETNPRFSQETGHQTRWSVKVWGGVYKNLTLGPIFFLLSRMAGVSYLHFINNELLDILDDIPLADYPRVWFQQDGAPPHVSRPVRQRLGELFGDRWIRRMGPHA</sequence>
<dbReference type="Gene3D" id="3.30.420.10">
    <property type="entry name" value="Ribonuclease H-like superfamily/Ribonuclease H"/>
    <property type="match status" value="1"/>
</dbReference>
<gene>
    <name evidence="1" type="ORF">LNINA_LOCUS13294</name>
</gene>
<evidence type="ECO:0008006" key="3">
    <source>
        <dbReference type="Google" id="ProtNLM"/>
    </source>
</evidence>
<evidence type="ECO:0000313" key="1">
    <source>
        <dbReference type="EMBL" id="CAK1554373.1"/>
    </source>
</evidence>
<protein>
    <recommendedName>
        <fullName evidence="3">Transposase</fullName>
    </recommendedName>
</protein>
<dbReference type="GO" id="GO:0003676">
    <property type="term" value="F:nucleic acid binding"/>
    <property type="evidence" value="ECO:0007669"/>
    <property type="project" value="InterPro"/>
</dbReference>
<dbReference type="PANTHER" id="PTHR47326">
    <property type="entry name" value="TRANSPOSABLE ELEMENT TC3 TRANSPOSASE-LIKE PROTEIN"/>
    <property type="match status" value="1"/>
</dbReference>